<evidence type="ECO:0008006" key="3">
    <source>
        <dbReference type="Google" id="ProtNLM"/>
    </source>
</evidence>
<keyword evidence="2" id="KW-1185">Reference proteome</keyword>
<sequence>MQVNKTYDIDIDVALVLDLPLAKDPALCYTSVTLFNHDKTIGKVKITSFDGETIKGEFSISNLSNSNGYSNIGFCNGAQIKERFFSITKGSFIAIPQEQYLNQSHFITKWLLIPFKPT</sequence>
<gene>
    <name evidence="1" type="ORF">GCM10022423_05400</name>
</gene>
<dbReference type="EMBL" id="BAABDU010000002">
    <property type="protein sequence ID" value="GAA3757888.1"/>
    <property type="molecule type" value="Genomic_DNA"/>
</dbReference>
<proteinExistence type="predicted"/>
<evidence type="ECO:0000313" key="2">
    <source>
        <dbReference type="Proteomes" id="UP001500748"/>
    </source>
</evidence>
<protein>
    <recommendedName>
        <fullName evidence="3">DUF4352 domain-containing protein</fullName>
    </recommendedName>
</protein>
<dbReference type="Proteomes" id="UP001500748">
    <property type="component" value="Unassembled WGS sequence"/>
</dbReference>
<name>A0ABP7G9G7_9FLAO</name>
<dbReference type="RefSeq" id="WP_345139916.1">
    <property type="nucleotide sequence ID" value="NZ_BAABDU010000002.1"/>
</dbReference>
<organism evidence="1 2">
    <name type="scientific">Flavobacterium ginsengiterrae</name>
    <dbReference type="NCBI Taxonomy" id="871695"/>
    <lineage>
        <taxon>Bacteria</taxon>
        <taxon>Pseudomonadati</taxon>
        <taxon>Bacteroidota</taxon>
        <taxon>Flavobacteriia</taxon>
        <taxon>Flavobacteriales</taxon>
        <taxon>Flavobacteriaceae</taxon>
        <taxon>Flavobacterium</taxon>
    </lineage>
</organism>
<reference evidence="2" key="1">
    <citation type="journal article" date="2019" name="Int. J. Syst. Evol. Microbiol.">
        <title>The Global Catalogue of Microorganisms (GCM) 10K type strain sequencing project: providing services to taxonomists for standard genome sequencing and annotation.</title>
        <authorList>
            <consortium name="The Broad Institute Genomics Platform"/>
            <consortium name="The Broad Institute Genome Sequencing Center for Infectious Disease"/>
            <person name="Wu L."/>
            <person name="Ma J."/>
        </authorList>
    </citation>
    <scope>NUCLEOTIDE SEQUENCE [LARGE SCALE GENOMIC DNA]</scope>
    <source>
        <strain evidence="2">JCM 17337</strain>
    </source>
</reference>
<accession>A0ABP7G9G7</accession>
<comment type="caution">
    <text evidence="1">The sequence shown here is derived from an EMBL/GenBank/DDBJ whole genome shotgun (WGS) entry which is preliminary data.</text>
</comment>
<evidence type="ECO:0000313" key="1">
    <source>
        <dbReference type="EMBL" id="GAA3757888.1"/>
    </source>
</evidence>